<sequence length="95" mass="11173">MNEEPLQIYLNLIEELLNCPQGEEPKILQENEELINQEFIQIANQYADWLEQQQPEGNNAAFLRNIARTLTEYLNRKGNLDFGQKKFVSVKYTLN</sequence>
<organism evidence="1 2">
    <name type="scientific">Crocosphaera watsonii WH 8501</name>
    <dbReference type="NCBI Taxonomy" id="165597"/>
    <lineage>
        <taxon>Bacteria</taxon>
        <taxon>Bacillati</taxon>
        <taxon>Cyanobacteriota</taxon>
        <taxon>Cyanophyceae</taxon>
        <taxon>Oscillatoriophycideae</taxon>
        <taxon>Chroococcales</taxon>
        <taxon>Aphanothecaceae</taxon>
        <taxon>Crocosphaera</taxon>
    </lineage>
</organism>
<keyword evidence="2" id="KW-1185">Reference proteome</keyword>
<reference evidence="1" key="2">
    <citation type="submission" date="2005-06" db="EMBL/GenBank/DDBJ databases">
        <title>Sequencing of the draft genome and assembly of Crocosphaera watsonii WH 8501.</title>
        <authorList>
            <consortium name="US DOE Joint Genome Institute (JGI-PGF)"/>
            <person name="Copeland A."/>
            <person name="Lucas S."/>
            <person name="Lapidus A."/>
            <person name="Barry K."/>
            <person name="Detter C."/>
            <person name="Glavina T."/>
            <person name="Hammon N."/>
            <person name="Israni S."/>
            <person name="Pitluck S."/>
            <person name="Richardson P."/>
        </authorList>
    </citation>
    <scope>NUCLEOTIDE SEQUENCE [LARGE SCALE GENOMIC DNA]</scope>
    <source>
        <strain evidence="1">WH 8501</strain>
    </source>
</reference>
<accession>Q4C9R5</accession>
<dbReference type="RefSeq" id="WP_007303523.1">
    <property type="nucleotide sequence ID" value="NZ_AADV02000001.1"/>
</dbReference>
<reference evidence="1" key="1">
    <citation type="submission" date="2004-02" db="EMBL/GenBank/DDBJ databases">
        <authorList>
            <consortium name="DOE Joint Genome Institute"/>
        </authorList>
    </citation>
    <scope>NUCLEOTIDE SEQUENCE [LARGE SCALE GENOMIC DNA]</scope>
    <source>
        <strain evidence="1">WH 8501</strain>
    </source>
</reference>
<gene>
    <name evidence="1" type="ORF">CwatDRAFT_6298</name>
</gene>
<reference evidence="1" key="3">
    <citation type="submission" date="2016-12" db="EMBL/GenBank/DDBJ databases">
        <title>Annotation of the draft genome assembly of Crocosphaera watsonii WH 8501.</title>
        <authorList>
            <consortium name="US DOE Joint Genome Institute (JGI-ORNL)"/>
            <person name="Larimer F."/>
            <person name="Land M."/>
        </authorList>
    </citation>
    <scope>NUCLEOTIDE SEQUENCE</scope>
    <source>
        <strain evidence="1">WH 8501</strain>
    </source>
</reference>
<dbReference type="EMBL" id="AADV02000001">
    <property type="protein sequence ID" value="EAM53221.1"/>
    <property type="molecule type" value="Genomic_DNA"/>
</dbReference>
<dbReference type="Proteomes" id="UP000003922">
    <property type="component" value="Unassembled WGS sequence"/>
</dbReference>
<proteinExistence type="predicted"/>
<dbReference type="AlphaFoldDB" id="Q4C9R5"/>
<evidence type="ECO:0000313" key="2">
    <source>
        <dbReference type="Proteomes" id="UP000003922"/>
    </source>
</evidence>
<name>Q4C9R5_CROWT</name>
<evidence type="ECO:0000313" key="1">
    <source>
        <dbReference type="EMBL" id="EAM53221.1"/>
    </source>
</evidence>
<comment type="caution">
    <text evidence="1">The sequence shown here is derived from an EMBL/GenBank/DDBJ whole genome shotgun (WGS) entry which is preliminary data.</text>
</comment>
<dbReference type="KEGG" id="cwa:CwatDRAFT_6298"/>
<protein>
    <submittedName>
        <fullName evidence="1">Uncharacterized protein</fullName>
    </submittedName>
</protein>